<keyword evidence="2" id="KW-1185">Reference proteome</keyword>
<evidence type="ECO:0008006" key="3">
    <source>
        <dbReference type="Google" id="ProtNLM"/>
    </source>
</evidence>
<gene>
    <name evidence="1" type="ORF">ACFOWS_04540</name>
</gene>
<protein>
    <recommendedName>
        <fullName evidence="3">Helix-turn-helix domain-containing protein</fullName>
    </recommendedName>
</protein>
<name>A0ABV8PJG2_9FLAO</name>
<dbReference type="RefSeq" id="WP_379762777.1">
    <property type="nucleotide sequence ID" value="NZ_JBHSCL010000004.1"/>
</dbReference>
<evidence type="ECO:0000313" key="1">
    <source>
        <dbReference type="EMBL" id="MFC4219386.1"/>
    </source>
</evidence>
<accession>A0ABV8PJG2</accession>
<sequence>MEYNPHLELLQEIRGLKSSIQMIVDRLPQVQEIKHYSPQDLADNTPMGVQTIRKKIKDGVINAKQFGRKYFITAEEFNRVCKEAKSLKYKRSA</sequence>
<dbReference type="Proteomes" id="UP001595841">
    <property type="component" value="Unassembled WGS sequence"/>
</dbReference>
<comment type="caution">
    <text evidence="1">The sequence shown here is derived from an EMBL/GenBank/DDBJ whole genome shotgun (WGS) entry which is preliminary data.</text>
</comment>
<reference evidence="2" key="1">
    <citation type="journal article" date="2019" name="Int. J. Syst. Evol. Microbiol.">
        <title>The Global Catalogue of Microorganisms (GCM) 10K type strain sequencing project: providing services to taxonomists for standard genome sequencing and annotation.</title>
        <authorList>
            <consortium name="The Broad Institute Genomics Platform"/>
            <consortium name="The Broad Institute Genome Sequencing Center for Infectious Disease"/>
            <person name="Wu L."/>
            <person name="Ma J."/>
        </authorList>
    </citation>
    <scope>NUCLEOTIDE SEQUENCE [LARGE SCALE GENOMIC DNA]</scope>
    <source>
        <strain evidence="2">CGMCC 1.15774</strain>
    </source>
</reference>
<evidence type="ECO:0000313" key="2">
    <source>
        <dbReference type="Proteomes" id="UP001595841"/>
    </source>
</evidence>
<proteinExistence type="predicted"/>
<dbReference type="EMBL" id="JBHSCL010000004">
    <property type="protein sequence ID" value="MFC4219386.1"/>
    <property type="molecule type" value="Genomic_DNA"/>
</dbReference>
<organism evidence="1 2">
    <name type="scientific">Flagellimonas marina</name>
    <dbReference type="NCBI Taxonomy" id="1775168"/>
    <lineage>
        <taxon>Bacteria</taxon>
        <taxon>Pseudomonadati</taxon>
        <taxon>Bacteroidota</taxon>
        <taxon>Flavobacteriia</taxon>
        <taxon>Flavobacteriales</taxon>
        <taxon>Flavobacteriaceae</taxon>
        <taxon>Flagellimonas</taxon>
    </lineage>
</organism>